<feature type="domain" description="Phosphatidic acid phosphatase type 2/haloperoxidase" evidence="2">
    <location>
        <begin position="34"/>
        <end position="80"/>
    </location>
</feature>
<feature type="transmembrane region" description="Helical" evidence="1">
    <location>
        <begin position="66"/>
        <end position="85"/>
    </location>
</feature>
<dbReference type="AlphaFoldDB" id="A0A0N4VKM6"/>
<dbReference type="Gene3D" id="1.20.144.10">
    <property type="entry name" value="Phosphatidic acid phosphatase type 2/haloperoxidase"/>
    <property type="match status" value="1"/>
</dbReference>
<dbReference type="InterPro" id="IPR036938">
    <property type="entry name" value="PAP2/HPO_sf"/>
</dbReference>
<reference evidence="3 4" key="2">
    <citation type="submission" date="2018-10" db="EMBL/GenBank/DDBJ databases">
        <authorList>
            <consortium name="Pathogen Informatics"/>
        </authorList>
    </citation>
    <scope>NUCLEOTIDE SEQUENCE [LARGE SCALE GENOMIC DNA]</scope>
</reference>
<evidence type="ECO:0000313" key="4">
    <source>
        <dbReference type="Proteomes" id="UP000274131"/>
    </source>
</evidence>
<dbReference type="EMBL" id="UXUI01011130">
    <property type="protein sequence ID" value="VDD95971.1"/>
    <property type="molecule type" value="Genomic_DNA"/>
</dbReference>
<dbReference type="WBParaSite" id="EVEC_0001141401-mRNA-1">
    <property type="protein sequence ID" value="EVEC_0001141401-mRNA-1"/>
    <property type="gene ID" value="EVEC_0001141401"/>
</dbReference>
<keyword evidence="1" id="KW-1133">Transmembrane helix</keyword>
<reference evidence="5" key="1">
    <citation type="submission" date="2017-02" db="UniProtKB">
        <authorList>
            <consortium name="WormBaseParasite"/>
        </authorList>
    </citation>
    <scope>IDENTIFICATION</scope>
</reference>
<keyword evidence="1" id="KW-0472">Membrane</keyword>
<dbReference type="InterPro" id="IPR000326">
    <property type="entry name" value="PAP2/HPO"/>
</dbReference>
<evidence type="ECO:0000259" key="2">
    <source>
        <dbReference type="Pfam" id="PF01569"/>
    </source>
</evidence>
<sequence>MVGNIEEKNGFYCIPPAKFGIIEAYMLSYLSFAYFPMPTFLIFPIVVGISRVILGHHYISDVIAGYFLGWIESYVVVTFPYSWIISQIRAFF</sequence>
<keyword evidence="4" id="KW-1185">Reference proteome</keyword>
<evidence type="ECO:0000313" key="5">
    <source>
        <dbReference type="WBParaSite" id="EVEC_0001141401-mRNA-1"/>
    </source>
</evidence>
<organism evidence="5">
    <name type="scientific">Enterobius vermicularis</name>
    <name type="common">Human pinworm</name>
    <dbReference type="NCBI Taxonomy" id="51028"/>
    <lineage>
        <taxon>Eukaryota</taxon>
        <taxon>Metazoa</taxon>
        <taxon>Ecdysozoa</taxon>
        <taxon>Nematoda</taxon>
        <taxon>Chromadorea</taxon>
        <taxon>Rhabditida</taxon>
        <taxon>Spirurina</taxon>
        <taxon>Oxyuridomorpha</taxon>
        <taxon>Oxyuroidea</taxon>
        <taxon>Oxyuridae</taxon>
        <taxon>Enterobius</taxon>
    </lineage>
</organism>
<proteinExistence type="predicted"/>
<evidence type="ECO:0000313" key="3">
    <source>
        <dbReference type="EMBL" id="VDD95971.1"/>
    </source>
</evidence>
<dbReference type="Proteomes" id="UP000274131">
    <property type="component" value="Unassembled WGS sequence"/>
</dbReference>
<gene>
    <name evidence="3" type="ORF">EVEC_LOCUS10722</name>
</gene>
<evidence type="ECO:0000256" key="1">
    <source>
        <dbReference type="SAM" id="Phobius"/>
    </source>
</evidence>
<accession>A0A0N4VKM6</accession>
<name>A0A0N4VKM6_ENTVE</name>
<dbReference type="OrthoDB" id="10266771at2759"/>
<dbReference type="SUPFAM" id="SSF48317">
    <property type="entry name" value="Acid phosphatase/Vanadium-dependent haloperoxidase"/>
    <property type="match status" value="1"/>
</dbReference>
<keyword evidence="1" id="KW-0812">Transmembrane</keyword>
<feature type="transmembrane region" description="Helical" evidence="1">
    <location>
        <begin position="33"/>
        <end position="54"/>
    </location>
</feature>
<dbReference type="Pfam" id="PF01569">
    <property type="entry name" value="PAP2"/>
    <property type="match status" value="1"/>
</dbReference>
<protein>
    <submittedName>
        <fullName evidence="5">AcidPPc domain-containing protein</fullName>
    </submittedName>
</protein>